<evidence type="ECO:0000313" key="1">
    <source>
        <dbReference type="EMBL" id="MVN89814.1"/>
    </source>
</evidence>
<name>A0A6I4IPS1_9SPHI</name>
<accession>A0A6I4IPS1</accession>
<evidence type="ECO:0000313" key="2">
    <source>
        <dbReference type="Proteomes" id="UP000434850"/>
    </source>
</evidence>
<dbReference type="EMBL" id="WQLA01000001">
    <property type="protein sequence ID" value="MVN89814.1"/>
    <property type="molecule type" value="Genomic_DNA"/>
</dbReference>
<protein>
    <submittedName>
        <fullName evidence="1">Uncharacterized protein</fullName>
    </submittedName>
</protein>
<reference evidence="1 2" key="1">
    <citation type="submission" date="2019-12" db="EMBL/GenBank/DDBJ databases">
        <title>Mucilaginibacter sp. HME9299 genome sequencing and assembly.</title>
        <authorList>
            <person name="Kang H."/>
            <person name="Kim H."/>
            <person name="Joh K."/>
        </authorList>
    </citation>
    <scope>NUCLEOTIDE SEQUENCE [LARGE SCALE GENOMIC DNA]</scope>
    <source>
        <strain evidence="1 2">HME9299</strain>
    </source>
</reference>
<sequence>MQIFSAPPRGGKVAKHPLRLAMKGAVDQAITNVKYKHKQHPISRLVVG</sequence>
<organism evidence="1 2">
    <name type="scientific">Mucilaginibacter aquatilis</name>
    <dbReference type="NCBI Taxonomy" id="1517760"/>
    <lineage>
        <taxon>Bacteria</taxon>
        <taxon>Pseudomonadati</taxon>
        <taxon>Bacteroidota</taxon>
        <taxon>Sphingobacteriia</taxon>
        <taxon>Sphingobacteriales</taxon>
        <taxon>Sphingobacteriaceae</taxon>
        <taxon>Mucilaginibacter</taxon>
    </lineage>
</organism>
<keyword evidence="2" id="KW-1185">Reference proteome</keyword>
<gene>
    <name evidence="1" type="ORF">GO816_01615</name>
</gene>
<comment type="caution">
    <text evidence="1">The sequence shown here is derived from an EMBL/GenBank/DDBJ whole genome shotgun (WGS) entry which is preliminary data.</text>
</comment>
<proteinExistence type="predicted"/>
<dbReference type="RefSeq" id="WP_157539606.1">
    <property type="nucleotide sequence ID" value="NZ_WQLA01000001.1"/>
</dbReference>
<dbReference type="AlphaFoldDB" id="A0A6I4IPS1"/>
<dbReference type="Proteomes" id="UP000434850">
    <property type="component" value="Unassembled WGS sequence"/>
</dbReference>